<keyword evidence="1" id="KW-0732">Signal</keyword>
<keyword evidence="3" id="KW-1185">Reference proteome</keyword>
<dbReference type="Proteomes" id="UP000321938">
    <property type="component" value="Unassembled WGS sequence"/>
</dbReference>
<feature type="chain" id="PRO_5023047564" evidence="1">
    <location>
        <begin position="21"/>
        <end position="338"/>
    </location>
</feature>
<gene>
    <name evidence="2" type="ORF">ES692_16700</name>
</gene>
<sequence length="338" mass="38597">MKNYVLSALLIVTCSLSICAQHKGNYDQISRQNVLHSGNATIYNPTVQQQINKTLNPSNQVFIDVKALQNVGATTYTAIFNISQIGPTADSTNLLVNQRIDAIKSQLKTIGITDEDFAVDVISFVPNYEIEVQKKLFSKTYTEVPNGFELQQNLHIQFIKTNQFETILTACAKNEIYNLVKVDYYIENIAEVYKNLQTKLLKLIEEKKAYYKILGFDLADYNVAIADDQYCYFPKDFYQSYQAFNSVSFEAINKKKGVTNVKKQTSYYYQPLSYENYDVIINPSILEPVVQIGMNIRLQYSPKPKEAKVEPIVKTEIKHKYYVVSPNGTIDIQALQTD</sequence>
<reference evidence="2 3" key="1">
    <citation type="submission" date="2019-08" db="EMBL/GenBank/DDBJ databases">
        <title>Genome of Psychroserpens burtonensis ACAM 167.</title>
        <authorList>
            <person name="Bowman J.P."/>
        </authorList>
    </citation>
    <scope>NUCLEOTIDE SEQUENCE [LARGE SCALE GENOMIC DNA]</scope>
    <source>
        <strain evidence="2 3">ACAM 167</strain>
    </source>
</reference>
<name>A0A5C7BC21_9FLAO</name>
<protein>
    <submittedName>
        <fullName evidence="2">DUF541 domain-containing protein</fullName>
    </submittedName>
</protein>
<dbReference type="AlphaFoldDB" id="A0A5C7BC21"/>
<comment type="caution">
    <text evidence="2">The sequence shown here is derived from an EMBL/GenBank/DDBJ whole genome shotgun (WGS) entry which is preliminary data.</text>
</comment>
<evidence type="ECO:0000256" key="1">
    <source>
        <dbReference type="SAM" id="SignalP"/>
    </source>
</evidence>
<evidence type="ECO:0000313" key="2">
    <source>
        <dbReference type="EMBL" id="TXE15450.1"/>
    </source>
</evidence>
<proteinExistence type="predicted"/>
<dbReference type="STRING" id="1123037.GCA_000425305_03397"/>
<dbReference type="RefSeq" id="WP_028873051.1">
    <property type="nucleotide sequence ID" value="NZ_VOSB01000033.1"/>
</dbReference>
<feature type="signal peptide" evidence="1">
    <location>
        <begin position="1"/>
        <end position="20"/>
    </location>
</feature>
<dbReference type="EMBL" id="VOSB01000033">
    <property type="protein sequence ID" value="TXE15450.1"/>
    <property type="molecule type" value="Genomic_DNA"/>
</dbReference>
<evidence type="ECO:0000313" key="3">
    <source>
        <dbReference type="Proteomes" id="UP000321938"/>
    </source>
</evidence>
<dbReference type="OrthoDB" id="1228710at2"/>
<accession>A0A5C7BC21</accession>
<dbReference type="Gene3D" id="3.30.70.2970">
    <property type="entry name" value="Protein of unknown function (DUF541), domain 2"/>
    <property type="match status" value="1"/>
</dbReference>
<organism evidence="2 3">
    <name type="scientific">Psychroserpens burtonensis</name>
    <dbReference type="NCBI Taxonomy" id="49278"/>
    <lineage>
        <taxon>Bacteria</taxon>
        <taxon>Pseudomonadati</taxon>
        <taxon>Bacteroidota</taxon>
        <taxon>Flavobacteriia</taxon>
        <taxon>Flavobacteriales</taxon>
        <taxon>Flavobacteriaceae</taxon>
        <taxon>Psychroserpens</taxon>
    </lineage>
</organism>